<feature type="region of interest" description="Disordered" evidence="1">
    <location>
        <begin position="1"/>
        <end position="23"/>
    </location>
</feature>
<dbReference type="PANTHER" id="PTHR33266:SF1">
    <property type="entry name" value="F-BOX DOMAIN-CONTAINING PROTEIN"/>
    <property type="match status" value="1"/>
</dbReference>
<accession>A0A317XIY8</accession>
<evidence type="ECO:0000313" key="2">
    <source>
        <dbReference type="EMBL" id="PWY98283.1"/>
    </source>
</evidence>
<feature type="compositionally biased region" description="Polar residues" evidence="1">
    <location>
        <begin position="14"/>
        <end position="23"/>
    </location>
</feature>
<gene>
    <name evidence="2" type="ORF">BCV70DRAFT_36649</name>
</gene>
<dbReference type="STRING" id="1882483.A0A317XIY8"/>
<keyword evidence="3" id="KW-1185">Reference proteome</keyword>
<organism evidence="2 3">
    <name type="scientific">Testicularia cyperi</name>
    <dbReference type="NCBI Taxonomy" id="1882483"/>
    <lineage>
        <taxon>Eukaryota</taxon>
        <taxon>Fungi</taxon>
        <taxon>Dikarya</taxon>
        <taxon>Basidiomycota</taxon>
        <taxon>Ustilaginomycotina</taxon>
        <taxon>Ustilaginomycetes</taxon>
        <taxon>Ustilaginales</taxon>
        <taxon>Anthracoideaceae</taxon>
        <taxon>Testicularia</taxon>
    </lineage>
</organism>
<proteinExistence type="predicted"/>
<name>A0A317XIY8_9BASI</name>
<evidence type="ECO:0000256" key="1">
    <source>
        <dbReference type="SAM" id="MobiDB-lite"/>
    </source>
</evidence>
<evidence type="ECO:0000313" key="3">
    <source>
        <dbReference type="Proteomes" id="UP000246740"/>
    </source>
</evidence>
<feature type="region of interest" description="Disordered" evidence="1">
    <location>
        <begin position="957"/>
        <end position="981"/>
    </location>
</feature>
<dbReference type="EMBL" id="KZ819199">
    <property type="protein sequence ID" value="PWY98283.1"/>
    <property type="molecule type" value="Genomic_DNA"/>
</dbReference>
<dbReference type="Proteomes" id="UP000246740">
    <property type="component" value="Unassembled WGS sequence"/>
</dbReference>
<protein>
    <submittedName>
        <fullName evidence="2">Uncharacterized protein</fullName>
    </submittedName>
</protein>
<dbReference type="OrthoDB" id="2556301at2759"/>
<sequence>MTKPYPKRPRTDPVQASISMSATHESEAKASLAKIWNSLHKSVTENFGEQLSPALDRCLTKARAPPSNLADLIRIHAQENVDHNPLELFACAFFNGYSTLDTHHDMETRSNEGLIVEAFHSPFVGNLHMVFLRAIATFYESFFVQGVGAYGRTVHVVQSSGTGKSKLLKEVCDLLPGLSVCLRPQLMAGSNKIVSHNAVRGYPYGDDLITDFLTTLPDMVPDSAVGHQAVASAFIAMLLEQSALFAVSPAQVNSFWRVLAVKRSDFDAIRVDFLEKVVDSANKKLADDKQFIADLDKKLVPSEAVAQELHHRWCEKPARQLASRIASANIDLPTELGTTALAFFKSKPTFFFGIDEASMLDLGSPENEAGTRSSIKLMDLRRAVLAFATEDSALRLWTVLIDTYSGITEVPSPAQPSARLPELPPLPPFVTLPFDVLESHNAETANDFLHFSHLKQLGRPLWATAPDYLLARFARNKLLCGSHFDVKNHNHVIAVFSNILWLDLLCTHGPLLSTKDNVDQVTEPMADMVRNDKVVQLAQEGVRRHMRIFRHMDPPMLKVRSRGGTEAVRRPEPDLPNDAPIPLYTITTTVASEPALALGALLALSENNNWTTALKTLISELVSVGTILAHGEIGEFLARLLLVLARVFSQPSVAIEDGLAARRTSLSGERARNRRRVSTIPLSVLLKTLLGPQFGLKNADDVVNLSERLEGCWVGFTHFTRLCERVDSGVTTEDLQEWWSRSAALVCYANQSGIDLIIPVYKGDPDAKLDQDRFTYLGIQCKLKAGEETTPRWRATGKFSAKSTGTGSDIRPITCNVWGPPVLDGVAKEHRPLVIIMDLGLSAYADSSSAAVDLFCPRLPDEPISKDRNYINLHATTAVMQKLMSSPPWGSSPTGASAVPSDILEALAQWMGQHQPTDLTFAALHVRGFDTDTYPVLQHVRDAVALLQQLAQSKADPGQILPPGTDEMGSAAETWSVGRKR</sequence>
<dbReference type="InParanoid" id="A0A317XIY8"/>
<dbReference type="PANTHER" id="PTHR33266">
    <property type="entry name" value="CHROMOSOME 15, WHOLE GENOME SHOTGUN SEQUENCE"/>
    <property type="match status" value="1"/>
</dbReference>
<reference evidence="2 3" key="1">
    <citation type="journal article" date="2018" name="Mol. Biol. Evol.">
        <title>Broad Genomic Sampling Reveals a Smut Pathogenic Ancestry of the Fungal Clade Ustilaginomycotina.</title>
        <authorList>
            <person name="Kijpornyongpan T."/>
            <person name="Mondo S.J."/>
            <person name="Barry K."/>
            <person name="Sandor L."/>
            <person name="Lee J."/>
            <person name="Lipzen A."/>
            <person name="Pangilinan J."/>
            <person name="LaButti K."/>
            <person name="Hainaut M."/>
            <person name="Henrissat B."/>
            <person name="Grigoriev I.V."/>
            <person name="Spatafora J.W."/>
            <person name="Aime M.C."/>
        </authorList>
    </citation>
    <scope>NUCLEOTIDE SEQUENCE [LARGE SCALE GENOMIC DNA]</scope>
    <source>
        <strain evidence="2 3">MCA 3645</strain>
    </source>
</reference>
<dbReference type="AlphaFoldDB" id="A0A317XIY8"/>